<reference evidence="1" key="1">
    <citation type="submission" date="2022-08" db="EMBL/GenBank/DDBJ databases">
        <title>Genome sequencing of Pelomonas sp. UHG3.</title>
        <authorList>
            <person name="So Y."/>
        </authorList>
    </citation>
    <scope>NUCLEOTIDE SEQUENCE</scope>
    <source>
        <strain evidence="1">UHG3</strain>
    </source>
</reference>
<evidence type="ECO:0000313" key="2">
    <source>
        <dbReference type="Proteomes" id="UP001076464"/>
    </source>
</evidence>
<protein>
    <submittedName>
        <fullName evidence="1">Response regulator</fullName>
    </submittedName>
</protein>
<proteinExistence type="predicted"/>
<gene>
    <name evidence="1" type="ORF">NYO99_14855</name>
</gene>
<sequence>MRTLRYTLRTSLPLGLLLAVAALLVSSHLDTLSSGREAALHEGREDAVLLAEQLARSVERSWRQRPRDVSEDFAIASTDSRIARLALISPDGEVLTAHRLAWRGRSAREVMPDLDTRRLSAAAGIRLPDVEISPDKRHVRVWLSCAPEAKEALLRDTDRHVVFLDINLDGEYAAVAHQAWLRLLPRLGAALLLMGLLSLLLRTLVTRPLSEVERASARLSAGEGDDRLLPVPRHAPREVARLTQAFNTMAERLRDGRREVKNSQARLEAVIDSAMDAIIVVDAGQRIRRVNGAALTMFRASDGELIGEPVDILLPEAYRPTHADQIRAFGASGVTSRSMGRQAVVAGRRLDGEVFPAEASISQLHVDGESFFTVILRDVTERRLADEALKALNADLEAQVAQRTARLTETTRELSAIFDSATVGIALTRDRRVIRCNAHMEQIFGYGPGELAGAATRDWFLDDQAYEQLSQALYTEVLAGRLFRAEQQFQRRDGQVFWARVACQLFSPERPEDGLLAIVEDTTAEHLAAEALQQAKDAAEQANAAKGSFLANMSHEIRTPMNAIIGMTHLALKTELDLRQRDYLTKIQRSANHLLGVINDILDFSKIEANKLGLEAIEFQLASVLEHFATLVAEKAAAKGLELIFDVGRDVPNHLIGDPLRLGQVLINYGNNAVKFTERGEVSVKVRKLSQQDGSVVLRFDVRDTGIGIAPEHQAQLFQSFQQADSSTSRRFGGTGLGLAIVRSLAEMMGGEVGVDSQPGRGSTFWFTARLGLGTQPAYSVAHAALKGRRMLVVDDNETARTVLLDLLDGLGFHAQACDNGLAALQAVVGAEAAGQPFDVVLIDWQMPDMDGIELGRRLRQMPLQRPPHRLLITGYGREEVLEQATREQFGAVLVKPIHGSALIDHLLPVLTGSPVASPSQGPLQAPPPGLRALRGRRVLVVDDNDINRQIAAELLRDAGLVADTAADGIQAVEAVQARPYDLVLMDMQMPVMDGSQATRVIRARPGLEALPIIAMTANVMEADRRACLDAGMNDFLSKPVEPERLYGLLQAWIKPSAVALPTVAPAPPPTHDAAAAATLQSLRDVRGLDVDTGLRRSGHKPPLYLSLLQRFVAGQAQTPTLITQALDEGRRLDARRLAHTLKGVAGNLGAPAVHAAAESLERSVSQSLEAGAPPEAEASVQAALARTRDALAPLLRDIAARLSEADGTPPAELADPAETARFAHELVQQLQGGFAEARQSLQAHPERVRALLGADHDAFCQHLQQFNFEAALALLQPALQRLGLNP</sequence>
<accession>A0ACC6CD22</accession>
<name>A0ACC6CD22_9BURK</name>
<comment type="caution">
    <text evidence="1">The sequence shown here is derived from an EMBL/GenBank/DDBJ whole genome shotgun (WGS) entry which is preliminary data.</text>
</comment>
<dbReference type="Proteomes" id="UP001076464">
    <property type="component" value="Unassembled WGS sequence"/>
</dbReference>
<keyword evidence="2" id="KW-1185">Reference proteome</keyword>
<organism evidence="1 2">
    <name type="scientific">Roseateles hydrophilus</name>
    <dbReference type="NCBI Taxonomy" id="2975054"/>
    <lineage>
        <taxon>Bacteria</taxon>
        <taxon>Pseudomonadati</taxon>
        <taxon>Pseudomonadota</taxon>
        <taxon>Betaproteobacteria</taxon>
        <taxon>Burkholderiales</taxon>
        <taxon>Sphaerotilaceae</taxon>
        <taxon>Roseateles</taxon>
    </lineage>
</organism>
<evidence type="ECO:0000313" key="1">
    <source>
        <dbReference type="EMBL" id="MCY4746265.1"/>
    </source>
</evidence>
<dbReference type="EMBL" id="JAPPUY010000003">
    <property type="protein sequence ID" value="MCY4746265.1"/>
    <property type="molecule type" value="Genomic_DNA"/>
</dbReference>